<dbReference type="EC" id="1.14.13.-" evidence="9"/>
<evidence type="ECO:0000259" key="8">
    <source>
        <dbReference type="Pfam" id="PF01494"/>
    </source>
</evidence>
<reference evidence="9 10" key="1">
    <citation type="submission" date="2024-09" db="EMBL/GenBank/DDBJ databases">
        <authorList>
            <person name="Sun Q."/>
            <person name="Mori K."/>
        </authorList>
    </citation>
    <scope>NUCLEOTIDE SEQUENCE [LARGE SCALE GENOMIC DNA]</scope>
    <source>
        <strain evidence="9 10">CCM 7538</strain>
    </source>
</reference>
<evidence type="ECO:0000256" key="6">
    <source>
        <dbReference type="ARBA" id="ARBA00023002"/>
    </source>
</evidence>
<dbReference type="EMBL" id="JBHLWA010000008">
    <property type="protein sequence ID" value="MFC0322313.1"/>
    <property type="molecule type" value="Genomic_DNA"/>
</dbReference>
<dbReference type="PROSITE" id="PS01304">
    <property type="entry name" value="UBIH"/>
    <property type="match status" value="1"/>
</dbReference>
<dbReference type="Gene3D" id="3.50.50.60">
    <property type="entry name" value="FAD/NAD(P)-binding domain"/>
    <property type="match status" value="2"/>
</dbReference>
<feature type="domain" description="FAD-binding" evidence="8">
    <location>
        <begin position="7"/>
        <end position="352"/>
    </location>
</feature>
<evidence type="ECO:0000256" key="2">
    <source>
        <dbReference type="ARBA" id="ARBA00004749"/>
    </source>
</evidence>
<protein>
    <submittedName>
        <fullName evidence="9">2-octaprenyl-6-methoxyphenyl hydroxylase</fullName>
        <ecNumber evidence="9">1.14.13.-</ecNumber>
    </submittedName>
</protein>
<comment type="caution">
    <text evidence="9">The sequence shown here is derived from an EMBL/GenBank/DDBJ whole genome shotgun (WGS) entry which is preliminary data.</text>
</comment>
<name>A0ABV6HTW7_9PAST</name>
<dbReference type="InterPro" id="IPR002938">
    <property type="entry name" value="FAD-bd"/>
</dbReference>
<dbReference type="InterPro" id="IPR011295">
    <property type="entry name" value="UbiH"/>
</dbReference>
<evidence type="ECO:0000313" key="9">
    <source>
        <dbReference type="EMBL" id="MFC0322313.1"/>
    </source>
</evidence>
<dbReference type="NCBIfam" id="NF004356">
    <property type="entry name" value="PRK05732.1"/>
    <property type="match status" value="1"/>
</dbReference>
<dbReference type="PRINTS" id="PR00420">
    <property type="entry name" value="RNGMNOXGNASE"/>
</dbReference>
<dbReference type="PANTHER" id="PTHR43876:SF8">
    <property type="entry name" value="2-OCTAPRENYL-6-METHOXYPHENOL HYDROXYLASE"/>
    <property type="match status" value="1"/>
</dbReference>
<dbReference type="PANTHER" id="PTHR43876">
    <property type="entry name" value="UBIQUINONE BIOSYNTHESIS MONOOXYGENASE COQ6, MITOCHONDRIAL"/>
    <property type="match status" value="1"/>
</dbReference>
<comment type="similarity">
    <text evidence="3">Belongs to the UbiH/COQ6 family.</text>
</comment>
<dbReference type="InterPro" id="IPR036188">
    <property type="entry name" value="FAD/NAD-bd_sf"/>
</dbReference>
<keyword evidence="4" id="KW-0285">Flavoprotein</keyword>
<evidence type="ECO:0000313" key="10">
    <source>
        <dbReference type="Proteomes" id="UP001589769"/>
    </source>
</evidence>
<evidence type="ECO:0000256" key="5">
    <source>
        <dbReference type="ARBA" id="ARBA00022827"/>
    </source>
</evidence>
<keyword evidence="10" id="KW-1185">Reference proteome</keyword>
<comment type="cofactor">
    <cofactor evidence="1">
        <name>FAD</name>
        <dbReference type="ChEBI" id="CHEBI:57692"/>
    </cofactor>
</comment>
<gene>
    <name evidence="9" type="primary">ubiH</name>
    <name evidence="9" type="synonym">visB</name>
    <name evidence="9" type="ORF">ACFFHT_01860</name>
</gene>
<dbReference type="InterPro" id="IPR018168">
    <property type="entry name" value="Ubi_Hdrlase_CS"/>
</dbReference>
<dbReference type="Proteomes" id="UP001589769">
    <property type="component" value="Unassembled WGS sequence"/>
</dbReference>
<keyword evidence="5" id="KW-0274">FAD</keyword>
<sequence>MQQQHYDVIIGGGAMNGLTLALALHTMSSSRLKVAVIEKQQRSQHQGVGFDSRCVALSDGTCRKLNRIQFNSQQTLWDRIKQFAEPIKQVHVSDRGHSGIVEINASDMHLTQVGVVVSLHHMGEMFAQALTDKANIDFFCPHTIQQLQTTAEQVNVLLDNGCELSAKLLVAADGTDSQLAKLAGITSYIEQDYHQSAVIANVMTSVAHQGRAFERFTSDGPIALLPMRNNMMSLVFCTKQPEQLLGFDDQAFLQHLQQRFGWRLGKFTSVSRRTAYPLKLKRSASFIGQRVALVGNAAQTLHPVAGQGFNLGIRDVFALAEAIVNTKKDIGSEQMLQQYQNDRIQDQQRIMNLTSNLVQSFSNDLLPFQLLRNLGLLSLSHCSGLRNLFVQPTLGRIL</sequence>
<dbReference type="GO" id="GO:0016491">
    <property type="term" value="F:oxidoreductase activity"/>
    <property type="evidence" value="ECO:0007669"/>
    <property type="project" value="UniProtKB-KW"/>
</dbReference>
<dbReference type="InterPro" id="IPR051205">
    <property type="entry name" value="UbiH/COQ6_monooxygenase"/>
</dbReference>
<evidence type="ECO:0000256" key="3">
    <source>
        <dbReference type="ARBA" id="ARBA00005349"/>
    </source>
</evidence>
<evidence type="ECO:0000256" key="7">
    <source>
        <dbReference type="ARBA" id="ARBA00023033"/>
    </source>
</evidence>
<organism evidence="9 10">
    <name type="scientific">Gallibacterium melopsittaci</name>
    <dbReference type="NCBI Taxonomy" id="516063"/>
    <lineage>
        <taxon>Bacteria</taxon>
        <taxon>Pseudomonadati</taxon>
        <taxon>Pseudomonadota</taxon>
        <taxon>Gammaproteobacteria</taxon>
        <taxon>Pasteurellales</taxon>
        <taxon>Pasteurellaceae</taxon>
        <taxon>Gallibacterium</taxon>
    </lineage>
</organism>
<dbReference type="NCBIfam" id="TIGR01984">
    <property type="entry name" value="UbiH"/>
    <property type="match status" value="1"/>
</dbReference>
<keyword evidence="7" id="KW-0503">Monooxygenase</keyword>
<evidence type="ECO:0000256" key="4">
    <source>
        <dbReference type="ARBA" id="ARBA00022630"/>
    </source>
</evidence>
<proteinExistence type="inferred from homology"/>
<dbReference type="InterPro" id="IPR010971">
    <property type="entry name" value="UbiH/COQ6"/>
</dbReference>
<dbReference type="SUPFAM" id="SSF51905">
    <property type="entry name" value="FAD/NAD(P)-binding domain"/>
    <property type="match status" value="1"/>
</dbReference>
<dbReference type="Pfam" id="PF01494">
    <property type="entry name" value="FAD_binding_3"/>
    <property type="match status" value="1"/>
</dbReference>
<keyword evidence="6 9" id="KW-0560">Oxidoreductase</keyword>
<comment type="pathway">
    <text evidence="2">Cofactor biosynthesis; ubiquinone biosynthesis.</text>
</comment>
<dbReference type="RefSeq" id="WP_382372923.1">
    <property type="nucleotide sequence ID" value="NZ_JBHLWA010000008.1"/>
</dbReference>
<accession>A0ABV6HTW7</accession>
<evidence type="ECO:0000256" key="1">
    <source>
        <dbReference type="ARBA" id="ARBA00001974"/>
    </source>
</evidence>
<dbReference type="NCBIfam" id="TIGR01988">
    <property type="entry name" value="Ubi-OHases"/>
    <property type="match status" value="1"/>
</dbReference>